<dbReference type="EMBL" id="KJ801920">
    <property type="protein sequence ID" value="AID46695.1"/>
    <property type="molecule type" value="Genomic_DNA"/>
</dbReference>
<reference evidence="5 6" key="1">
    <citation type="journal article" date="2014" name="BMC Genomics">
        <title>The complete genome sequences of poxviruses isolated from a penguin and a pigeon in South Africa and comparison to other sequenced avipoxviruses.</title>
        <authorList>
            <person name="Offerman K."/>
            <person name="Carulei O."/>
            <person name="van der Walt A.P."/>
            <person name="Douglass N."/>
            <person name="Williamson A.L."/>
        </authorList>
    </citation>
    <scope>NUCLEOTIDE SEQUENCE [LARGE SCALE GENOMIC DNA]</scope>
    <source>
        <strain evidence="5">FeP2</strain>
    </source>
</reference>
<dbReference type="Pfam" id="PF05718">
    <property type="entry name" value="Pox_int_trans"/>
    <property type="match status" value="1"/>
</dbReference>
<sequence length="383" mass="44750">MYELFSYLHEIEDEYIRTIFNFHIKRCDEISDIYNIIMTKIKDAKNFNDVIDERFNKTIKKLIYCDIKTTKHIINQSCYPIKNKQIKKISKINQYFNINIISDTPASTRTKEIFLSDRSSLVSYIKTSNKKCKIDYGELKKTINSHNRSIYYSGRRSDEYMSTEVHKDRKNPWIKSISKKLTLDIENQSITTSGKSSILQTIEIIYANRTCIKIFKDSTIHVILSKDKSETTCVDTINKLFYIYTVLFDLITDITGNKKFLEYKAVASNIVSADNFNDKILIIKNHPDMYGIHNFKIGMFNITYKLSIDMIIFPSLMEFNSKIKFFKGKKLNIVALSSLQDCIKYVKEVKGILLMMKKKSDELEEIDIITASVDRLKNVIINI</sequence>
<accession>A0A068EGF0</accession>
<dbReference type="GeneID" id="19737918"/>
<evidence type="ECO:0000256" key="3">
    <source>
        <dbReference type="ARBA" id="ARBA00023015"/>
    </source>
</evidence>
<evidence type="ECO:0000256" key="1">
    <source>
        <dbReference type="ARBA" id="ARBA00003344"/>
    </source>
</evidence>
<evidence type="ECO:0000313" key="5">
    <source>
        <dbReference type="EMBL" id="AID46695.1"/>
    </source>
</evidence>
<evidence type="ECO:0000256" key="4">
    <source>
        <dbReference type="ARBA" id="ARBA00023159"/>
    </source>
</evidence>
<keyword evidence="4" id="KW-0010">Activator</keyword>
<keyword evidence="6" id="KW-1185">Reference proteome</keyword>
<dbReference type="InterPro" id="IPR008789">
    <property type="entry name" value="Poxvirus_intermed-TF"/>
</dbReference>
<organism evidence="5 6">
    <name type="scientific">Pigeonpox virus</name>
    <dbReference type="NCBI Taxonomy" id="10264"/>
    <lineage>
        <taxon>Viruses</taxon>
        <taxon>Varidnaviria</taxon>
        <taxon>Bamfordvirae</taxon>
        <taxon>Nucleocytoviricota</taxon>
        <taxon>Pokkesviricetes</taxon>
        <taxon>Chitovirales</taxon>
        <taxon>Poxviridae</taxon>
        <taxon>Chordopoxvirinae</taxon>
        <taxon>Avipoxvirus</taxon>
        <taxon>Avipoxvirus pigeonpox</taxon>
    </lineage>
</organism>
<gene>
    <name evidence="5" type="ORF">fep_193</name>
</gene>
<keyword evidence="3" id="KW-0804">Transcription</keyword>
<protein>
    <recommendedName>
        <fullName evidence="2">Intermediate transcription factor 3 large subunit</fullName>
    </recommendedName>
</protein>
<dbReference type="KEGG" id="vg:19737918"/>
<keyword evidence="3" id="KW-0805">Transcription regulation</keyword>
<comment type="function">
    <text evidence="1">Acts with RNA polymerase to initiate transcription from intermediate gene promoters.</text>
</comment>
<dbReference type="RefSeq" id="YP_009046419.1">
    <property type="nucleotide sequence ID" value="NC_024447.1"/>
</dbReference>
<name>A0A068EGF0_9POXV</name>
<evidence type="ECO:0000313" key="6">
    <source>
        <dbReference type="Proteomes" id="UP000101521"/>
    </source>
</evidence>
<evidence type="ECO:0000256" key="2">
    <source>
        <dbReference type="ARBA" id="ARBA00015436"/>
    </source>
</evidence>
<dbReference type="Proteomes" id="UP000101521">
    <property type="component" value="Segment"/>
</dbReference>
<proteinExistence type="predicted"/>